<dbReference type="KEGG" id="ccac:CcaHIS019_0406240"/>
<dbReference type="Gene3D" id="2.160.20.10">
    <property type="entry name" value="Single-stranded right-handed beta-helix, Pectin lyase-like"/>
    <property type="match status" value="1"/>
</dbReference>
<gene>
    <name evidence="4" type="ORF">CcaverHIS019_0406240</name>
</gene>
<dbReference type="EMBL" id="AP028215">
    <property type="protein sequence ID" value="BEI91804.1"/>
    <property type="molecule type" value="Genomic_DNA"/>
</dbReference>
<accession>A0AA48L4H1</accession>
<reference evidence="4" key="1">
    <citation type="journal article" date="2023" name="BMC Genomics">
        <title>Chromosome-level genome assemblies of Cutaneotrichosporon spp. (Trichosporonales, Basidiomycota) reveal imbalanced evolution between nucleotide sequences and chromosome synteny.</title>
        <authorList>
            <person name="Kobayashi Y."/>
            <person name="Kayamori A."/>
            <person name="Aoki K."/>
            <person name="Shiwa Y."/>
            <person name="Matsutani M."/>
            <person name="Fujita N."/>
            <person name="Sugita T."/>
            <person name="Iwasaki W."/>
            <person name="Tanaka N."/>
            <person name="Takashima M."/>
        </authorList>
    </citation>
    <scope>NUCLEOTIDE SEQUENCE</scope>
    <source>
        <strain evidence="4">HIS019</strain>
    </source>
</reference>
<feature type="domain" description="Right handed beta helix" evidence="3">
    <location>
        <begin position="172"/>
        <end position="328"/>
    </location>
</feature>
<keyword evidence="2" id="KW-0732">Signal</keyword>
<dbReference type="InterPro" id="IPR039448">
    <property type="entry name" value="Beta_helix"/>
</dbReference>
<evidence type="ECO:0000313" key="4">
    <source>
        <dbReference type="EMBL" id="BEI91804.1"/>
    </source>
</evidence>
<dbReference type="InterPro" id="IPR012334">
    <property type="entry name" value="Pectin_lyas_fold"/>
</dbReference>
<sequence length="563" mass="60000">MRLGLEPLLLLPLVFAAGKPKCLPSGDERPINAALSRGGAGASVSLCPGSVHTLYEPIRFTAARQTLTTAGKVLGDDRAMLIVGGEQQAVAIYGDCPGCDGLTVSDLIVDGNRPQLLRVPMGEALIAMGNADGHHVTGCRLFEPRGWSALHIREGDRKQCQRARIDNNVIGPCGEEWDEEYDGFVEKEPAWGNPRSDGISLACKHSVVENNVVFDTTDGAIVVFGSAGSEIRSNKISSRTRVVLGGINLVDYDPWEGDYTGTKVHDNEILAPSGFVKVGIVIGPSSWSDDTETSVFGGTVTDNTFSGQRFGYAMVISSAHDFTVLRNKVLPGSEFIGVPGTTCPTAPENGAPQAFLINKGSAEGKFQREFVNGEVQHIICINPPPYRDRAYKPWRLSDAPEAITARAAAAIDASPSSKLGARVADSVVAYQHILLAALDSISNAMAVPIQSDSTDERLAALEQGDVELRRGLAKLKRSIVKLTDNVADAADGRAPLLKSVYNAVRQPEVKPVSRTHVARGTQAASQSHAVMSVGVVLSIGAVLALALAVLRRWRRTAKGLKSR</sequence>
<dbReference type="InterPro" id="IPR011050">
    <property type="entry name" value="Pectin_lyase_fold/virulence"/>
</dbReference>
<keyword evidence="1" id="KW-1133">Transmembrane helix</keyword>
<dbReference type="SUPFAM" id="SSF51126">
    <property type="entry name" value="Pectin lyase-like"/>
    <property type="match status" value="1"/>
</dbReference>
<evidence type="ECO:0000256" key="2">
    <source>
        <dbReference type="SAM" id="SignalP"/>
    </source>
</evidence>
<dbReference type="Pfam" id="PF13229">
    <property type="entry name" value="Beta_helix"/>
    <property type="match status" value="1"/>
</dbReference>
<proteinExistence type="predicted"/>
<evidence type="ECO:0000259" key="3">
    <source>
        <dbReference type="Pfam" id="PF13229"/>
    </source>
</evidence>
<evidence type="ECO:0000313" key="5">
    <source>
        <dbReference type="Proteomes" id="UP001233271"/>
    </source>
</evidence>
<feature type="chain" id="PRO_5041396824" description="Right handed beta helix domain-containing protein" evidence="2">
    <location>
        <begin position="17"/>
        <end position="563"/>
    </location>
</feature>
<protein>
    <recommendedName>
        <fullName evidence="3">Right handed beta helix domain-containing protein</fullName>
    </recommendedName>
</protein>
<keyword evidence="5" id="KW-1185">Reference proteome</keyword>
<dbReference type="GeneID" id="85495674"/>
<evidence type="ECO:0000256" key="1">
    <source>
        <dbReference type="SAM" id="Phobius"/>
    </source>
</evidence>
<keyword evidence="1" id="KW-0812">Transmembrane</keyword>
<name>A0AA48L4H1_9TREE</name>
<feature type="signal peptide" evidence="2">
    <location>
        <begin position="1"/>
        <end position="16"/>
    </location>
</feature>
<keyword evidence="1" id="KW-0472">Membrane</keyword>
<organism evidence="4 5">
    <name type="scientific">Cutaneotrichosporon cavernicola</name>
    <dbReference type="NCBI Taxonomy" id="279322"/>
    <lineage>
        <taxon>Eukaryota</taxon>
        <taxon>Fungi</taxon>
        <taxon>Dikarya</taxon>
        <taxon>Basidiomycota</taxon>
        <taxon>Agaricomycotina</taxon>
        <taxon>Tremellomycetes</taxon>
        <taxon>Trichosporonales</taxon>
        <taxon>Trichosporonaceae</taxon>
        <taxon>Cutaneotrichosporon</taxon>
    </lineage>
</organism>
<feature type="transmembrane region" description="Helical" evidence="1">
    <location>
        <begin position="529"/>
        <end position="550"/>
    </location>
</feature>
<dbReference type="RefSeq" id="XP_060457069.1">
    <property type="nucleotide sequence ID" value="XM_060600480.1"/>
</dbReference>
<dbReference type="AlphaFoldDB" id="A0AA48L4H1"/>
<dbReference type="Proteomes" id="UP001233271">
    <property type="component" value="Chromosome 4"/>
</dbReference>